<feature type="transmembrane region" description="Helical" evidence="7">
    <location>
        <begin position="99"/>
        <end position="116"/>
    </location>
</feature>
<dbReference type="SUPFAM" id="SSF161111">
    <property type="entry name" value="Cation efflux protein transmembrane domain-like"/>
    <property type="match status" value="1"/>
</dbReference>
<keyword evidence="5 7" id="KW-1133">Transmembrane helix</keyword>
<comment type="similarity">
    <text evidence="2">Belongs to the cation diffusion facilitator (CDF) transporter (TC 2.A.4) family.</text>
</comment>
<dbReference type="Pfam" id="PF01545">
    <property type="entry name" value="Cation_efflux"/>
    <property type="match status" value="1"/>
</dbReference>
<dbReference type="PANTHER" id="PTHR43840">
    <property type="entry name" value="MITOCHONDRIAL METAL TRANSPORTER 1-RELATED"/>
    <property type="match status" value="1"/>
</dbReference>
<dbReference type="EMBL" id="CVRR01000021">
    <property type="protein sequence ID" value="CRL39187.1"/>
    <property type="molecule type" value="Genomic_DNA"/>
</dbReference>
<protein>
    <submittedName>
        <fullName evidence="10">Cation efflux system protein</fullName>
    </submittedName>
</protein>
<dbReference type="Gene3D" id="1.20.1510.10">
    <property type="entry name" value="Cation efflux protein transmembrane domain"/>
    <property type="match status" value="1"/>
</dbReference>
<gene>
    <name evidence="10" type="ORF">M72_29151</name>
</gene>
<feature type="domain" description="Cation efflux protein transmembrane" evidence="8">
    <location>
        <begin position="35"/>
        <end position="227"/>
    </location>
</feature>
<dbReference type="FunFam" id="1.20.1510.10:FF:000006">
    <property type="entry name" value="Divalent cation efflux transporter"/>
    <property type="match status" value="1"/>
</dbReference>
<evidence type="ECO:0000259" key="9">
    <source>
        <dbReference type="Pfam" id="PF16916"/>
    </source>
</evidence>
<comment type="subcellular location">
    <subcellularLocation>
        <location evidence="1">Membrane</location>
        <topology evidence="1">Multi-pass membrane protein</topology>
    </subcellularLocation>
</comment>
<dbReference type="InterPro" id="IPR058533">
    <property type="entry name" value="Cation_efflux_TM"/>
</dbReference>
<dbReference type="InterPro" id="IPR002524">
    <property type="entry name" value="Cation_efflux"/>
</dbReference>
<feature type="transmembrane region" description="Helical" evidence="7">
    <location>
        <begin position="28"/>
        <end position="51"/>
    </location>
</feature>
<keyword evidence="6 7" id="KW-0472">Membrane</keyword>
<keyword evidence="11" id="KW-1185">Reference proteome</keyword>
<reference evidence="11" key="1">
    <citation type="submission" date="2015-05" db="EMBL/GenBank/DDBJ databases">
        <authorList>
            <consortium name="Pathogen Informatics"/>
        </authorList>
    </citation>
    <scope>NUCLEOTIDE SEQUENCE [LARGE SCALE GENOMIC DNA]</scope>
    <source>
        <strain evidence="11">M72</strain>
    </source>
</reference>
<evidence type="ECO:0000256" key="1">
    <source>
        <dbReference type="ARBA" id="ARBA00004141"/>
    </source>
</evidence>
<dbReference type="InterPro" id="IPR027470">
    <property type="entry name" value="Cation_efflux_CTD"/>
</dbReference>
<dbReference type="Proteomes" id="UP000049979">
    <property type="component" value="Unassembled WGS sequence"/>
</dbReference>
<dbReference type="SUPFAM" id="SSF160240">
    <property type="entry name" value="Cation efflux protein cytoplasmic domain-like"/>
    <property type="match status" value="2"/>
</dbReference>
<dbReference type="InterPro" id="IPR036837">
    <property type="entry name" value="Cation_efflux_CTD_sf"/>
</dbReference>
<dbReference type="STRING" id="301302.ERS852420_02400"/>
<keyword evidence="3" id="KW-0813">Transport</keyword>
<proteinExistence type="inferred from homology"/>
<dbReference type="Gene3D" id="3.30.70.1350">
    <property type="entry name" value="Cation efflux protein, cytoplasmic domain"/>
    <property type="match status" value="1"/>
</dbReference>
<evidence type="ECO:0000256" key="4">
    <source>
        <dbReference type="ARBA" id="ARBA00022692"/>
    </source>
</evidence>
<evidence type="ECO:0000313" key="10">
    <source>
        <dbReference type="EMBL" id="CRL39187.1"/>
    </source>
</evidence>
<dbReference type="InterPro" id="IPR027469">
    <property type="entry name" value="Cation_efflux_TMD_sf"/>
</dbReference>
<feature type="domain" description="Cation efflux protein cytoplasmic" evidence="9">
    <location>
        <begin position="231"/>
        <end position="307"/>
    </location>
</feature>
<dbReference type="NCBIfam" id="TIGR01297">
    <property type="entry name" value="CDF"/>
    <property type="match status" value="1"/>
</dbReference>
<keyword evidence="4 7" id="KW-0812">Transmembrane</keyword>
<organism evidence="10 11">
    <name type="scientific">Roseburia faecis</name>
    <dbReference type="NCBI Taxonomy" id="301302"/>
    <lineage>
        <taxon>Bacteria</taxon>
        <taxon>Bacillati</taxon>
        <taxon>Bacillota</taxon>
        <taxon>Clostridia</taxon>
        <taxon>Lachnospirales</taxon>
        <taxon>Lachnospiraceae</taxon>
        <taxon>Roseburia</taxon>
    </lineage>
</organism>
<feature type="transmembrane region" description="Helical" evidence="7">
    <location>
        <begin position="201"/>
        <end position="219"/>
    </location>
</feature>
<feature type="transmembrane region" description="Helical" evidence="7">
    <location>
        <begin position="136"/>
        <end position="155"/>
    </location>
</feature>
<dbReference type="GO" id="GO:0016020">
    <property type="term" value="C:membrane"/>
    <property type="evidence" value="ECO:0007669"/>
    <property type="project" value="UniProtKB-SubCell"/>
</dbReference>
<evidence type="ECO:0000256" key="6">
    <source>
        <dbReference type="ARBA" id="ARBA00023136"/>
    </source>
</evidence>
<evidence type="ECO:0000256" key="3">
    <source>
        <dbReference type="ARBA" id="ARBA00022448"/>
    </source>
</evidence>
<evidence type="ECO:0000256" key="5">
    <source>
        <dbReference type="ARBA" id="ARBA00022989"/>
    </source>
</evidence>
<accession>A0A0M6WRD7</accession>
<dbReference type="Pfam" id="PF16916">
    <property type="entry name" value="ZT_dimer"/>
    <property type="match status" value="1"/>
</dbReference>
<dbReference type="PANTHER" id="PTHR43840:SF15">
    <property type="entry name" value="MITOCHONDRIAL METAL TRANSPORTER 1-RELATED"/>
    <property type="match status" value="1"/>
</dbReference>
<dbReference type="AlphaFoldDB" id="A0A0M6WRD7"/>
<dbReference type="InterPro" id="IPR050291">
    <property type="entry name" value="CDF_Transporter"/>
</dbReference>
<feature type="transmembrane region" description="Helical" evidence="7">
    <location>
        <begin position="71"/>
        <end position="87"/>
    </location>
</feature>
<evidence type="ECO:0000256" key="7">
    <source>
        <dbReference type="SAM" id="Phobius"/>
    </source>
</evidence>
<name>A0A0M6WRD7_9FIRM</name>
<evidence type="ECO:0000313" key="11">
    <source>
        <dbReference type="Proteomes" id="UP000049979"/>
    </source>
</evidence>
<sequence>MILGGISMITMLAKIFIKNRPAKEQRQAYGTLCSIVGICLNVCLFAGKYFAGMLSGSVAITADAFNNLSDAGSSFITLAGFLYAGKTPDSEHPFGHGRFEYVSGFVVAIAILMMGFELLKTSFSKILHPEAVDTSLLAMGILVCSILVKIYMYCYNHYIGKKLDSDAMQATAMDSLSDTIATSVVLAAMIIMRLTSINVDGFGGLLVAIFILYAGIKAVKDTMDPLLGKAPDQTFVREIRAIVMSHPKVHGIHDLIVHDYGPGRRMITLHLEVPGDEDVFQLHDMIDHIERELDQKLGCEAVIHMDPIETNNAAIAQMQQQVEQKVLEIDRRITIHDFRLINCDTHTSIAFDAVIPYGMRIRPEDLKEKIENKLQEIEGNYQFMIHVDQSYVPVD</sequence>
<dbReference type="GO" id="GO:0008324">
    <property type="term" value="F:monoatomic cation transmembrane transporter activity"/>
    <property type="evidence" value="ECO:0007669"/>
    <property type="project" value="InterPro"/>
</dbReference>
<evidence type="ECO:0000256" key="2">
    <source>
        <dbReference type="ARBA" id="ARBA00008114"/>
    </source>
</evidence>
<evidence type="ECO:0000259" key="8">
    <source>
        <dbReference type="Pfam" id="PF01545"/>
    </source>
</evidence>